<evidence type="ECO:0000256" key="3">
    <source>
        <dbReference type="ARBA" id="ARBA00004065"/>
    </source>
</evidence>
<evidence type="ECO:0000259" key="16">
    <source>
        <dbReference type="PROSITE" id="PS51975"/>
    </source>
</evidence>
<dbReference type="PANTHER" id="PTHR10954">
    <property type="entry name" value="RIBONUCLEASE H2 SUBUNIT A"/>
    <property type="match status" value="1"/>
</dbReference>
<feature type="binding site" evidence="14 15">
    <location>
        <position position="87"/>
    </location>
    <ligand>
        <name>a divalent metal cation</name>
        <dbReference type="ChEBI" id="CHEBI:60240"/>
    </ligand>
</feature>
<dbReference type="InterPro" id="IPR024568">
    <property type="entry name" value="RNase_HIII_N"/>
</dbReference>
<accession>A0A412PEV5</accession>
<keyword evidence="9 14" id="KW-0540">Nuclease</keyword>
<keyword evidence="12 14" id="KW-0378">Hydrolase</keyword>
<keyword evidence="13 14" id="KW-0460">Magnesium</keyword>
<dbReference type="InterPro" id="IPR036397">
    <property type="entry name" value="RNaseH_sf"/>
</dbReference>
<dbReference type="EC" id="3.1.26.4" evidence="6 14"/>
<evidence type="ECO:0000256" key="14">
    <source>
        <dbReference type="HAMAP-Rule" id="MF_00053"/>
    </source>
</evidence>
<organism evidence="17 18">
    <name type="scientific">Solobacterium moorei</name>
    <dbReference type="NCBI Taxonomy" id="102148"/>
    <lineage>
        <taxon>Bacteria</taxon>
        <taxon>Bacillati</taxon>
        <taxon>Bacillota</taxon>
        <taxon>Erysipelotrichia</taxon>
        <taxon>Erysipelotrichales</taxon>
        <taxon>Erysipelotrichaceae</taxon>
        <taxon>Solobacterium</taxon>
    </lineage>
</organism>
<comment type="catalytic activity">
    <reaction evidence="1 14 15">
        <text>Endonucleolytic cleavage to 5'-phosphomonoester.</text>
        <dbReference type="EC" id="3.1.26.4"/>
    </reaction>
</comment>
<evidence type="ECO:0000256" key="1">
    <source>
        <dbReference type="ARBA" id="ARBA00000077"/>
    </source>
</evidence>
<dbReference type="NCBIfam" id="TIGR00716">
    <property type="entry name" value="rnhC"/>
    <property type="match status" value="1"/>
</dbReference>
<dbReference type="Pfam" id="PF11858">
    <property type="entry name" value="DUF3378"/>
    <property type="match status" value="1"/>
</dbReference>
<proteinExistence type="inferred from homology"/>
<dbReference type="RefSeq" id="WP_006526523.1">
    <property type="nucleotide sequence ID" value="NZ_CABJCF010000002.1"/>
</dbReference>
<evidence type="ECO:0000256" key="4">
    <source>
        <dbReference type="ARBA" id="ARBA00004496"/>
    </source>
</evidence>
<feature type="domain" description="RNase H type-2" evidence="16">
    <location>
        <begin position="80"/>
        <end position="289"/>
    </location>
</feature>
<dbReference type="Gene3D" id="3.30.310.10">
    <property type="entry name" value="TATA-Binding Protein"/>
    <property type="match status" value="1"/>
</dbReference>
<dbReference type="Gene3D" id="3.30.420.10">
    <property type="entry name" value="Ribonuclease H-like superfamily/Ribonuclease H"/>
    <property type="match status" value="1"/>
</dbReference>
<comment type="similarity">
    <text evidence="5 14">Belongs to the RNase HII family. RnhC subfamily.</text>
</comment>
<dbReference type="PANTHER" id="PTHR10954:SF23">
    <property type="entry name" value="RIBONUCLEASE"/>
    <property type="match status" value="1"/>
</dbReference>
<evidence type="ECO:0000256" key="11">
    <source>
        <dbReference type="ARBA" id="ARBA00022759"/>
    </source>
</evidence>
<evidence type="ECO:0000313" key="17">
    <source>
        <dbReference type="EMBL" id="RGT56147.1"/>
    </source>
</evidence>
<dbReference type="InterPro" id="IPR012295">
    <property type="entry name" value="TBP_dom_sf"/>
</dbReference>
<dbReference type="PROSITE" id="PS51975">
    <property type="entry name" value="RNASE_H_2"/>
    <property type="match status" value="1"/>
</dbReference>
<evidence type="ECO:0000256" key="8">
    <source>
        <dbReference type="ARBA" id="ARBA00022490"/>
    </source>
</evidence>
<evidence type="ECO:0000256" key="9">
    <source>
        <dbReference type="ARBA" id="ARBA00022722"/>
    </source>
</evidence>
<dbReference type="PIRSF" id="PIRSF037748">
    <property type="entry name" value="RnhC"/>
    <property type="match status" value="1"/>
</dbReference>
<comment type="function">
    <text evidence="3 14">Endonuclease that specifically degrades the RNA of RNA-DNA hybrids.</text>
</comment>
<evidence type="ECO:0000256" key="6">
    <source>
        <dbReference type="ARBA" id="ARBA00012180"/>
    </source>
</evidence>
<dbReference type="InterPro" id="IPR001352">
    <property type="entry name" value="RNase_HII/HIII"/>
</dbReference>
<reference evidence="17 18" key="1">
    <citation type="submission" date="2018-08" db="EMBL/GenBank/DDBJ databases">
        <title>A genome reference for cultivated species of the human gut microbiota.</title>
        <authorList>
            <person name="Zou Y."/>
            <person name="Xue W."/>
            <person name="Luo G."/>
        </authorList>
    </citation>
    <scope>NUCLEOTIDE SEQUENCE [LARGE SCALE GENOMIC DNA]</scope>
    <source>
        <strain evidence="17 18">AF18-46</strain>
    </source>
</reference>
<dbReference type="FunFam" id="3.30.420.10:FF:000047">
    <property type="entry name" value="Ribonuclease HIII"/>
    <property type="match status" value="1"/>
</dbReference>
<dbReference type="GO" id="GO:0006298">
    <property type="term" value="P:mismatch repair"/>
    <property type="evidence" value="ECO:0007669"/>
    <property type="project" value="TreeGrafter"/>
</dbReference>
<evidence type="ECO:0000256" key="15">
    <source>
        <dbReference type="PROSITE-ProRule" id="PRU01319"/>
    </source>
</evidence>
<dbReference type="GO" id="GO:0000287">
    <property type="term" value="F:magnesium ion binding"/>
    <property type="evidence" value="ECO:0007669"/>
    <property type="project" value="UniProtKB-UniRule"/>
</dbReference>
<feature type="binding site" evidence="14 15">
    <location>
        <position position="86"/>
    </location>
    <ligand>
        <name>a divalent metal cation</name>
        <dbReference type="ChEBI" id="CHEBI:60240"/>
    </ligand>
</feature>
<dbReference type="GO" id="GO:0003723">
    <property type="term" value="F:RNA binding"/>
    <property type="evidence" value="ECO:0007669"/>
    <property type="project" value="UniProtKB-UniRule"/>
</dbReference>
<evidence type="ECO:0000313" key="18">
    <source>
        <dbReference type="Proteomes" id="UP000284731"/>
    </source>
</evidence>
<evidence type="ECO:0000256" key="12">
    <source>
        <dbReference type="ARBA" id="ARBA00022801"/>
    </source>
</evidence>
<dbReference type="AlphaFoldDB" id="A0A412PEV5"/>
<dbReference type="InterPro" id="IPR012337">
    <property type="entry name" value="RNaseH-like_sf"/>
</dbReference>
<evidence type="ECO:0000256" key="2">
    <source>
        <dbReference type="ARBA" id="ARBA00001946"/>
    </source>
</evidence>
<keyword evidence="10 14" id="KW-0479">Metal-binding</keyword>
<dbReference type="HAMAP" id="MF_00053">
    <property type="entry name" value="RNase_HIII"/>
    <property type="match status" value="1"/>
</dbReference>
<dbReference type="InterPro" id="IPR024567">
    <property type="entry name" value="RNase_HII/HIII_dom"/>
</dbReference>
<evidence type="ECO:0000256" key="10">
    <source>
        <dbReference type="ARBA" id="ARBA00022723"/>
    </source>
</evidence>
<keyword evidence="11 14" id="KW-0255">Endonuclease</keyword>
<evidence type="ECO:0000256" key="13">
    <source>
        <dbReference type="ARBA" id="ARBA00022842"/>
    </source>
</evidence>
<dbReference type="GO" id="GO:0032299">
    <property type="term" value="C:ribonuclease H2 complex"/>
    <property type="evidence" value="ECO:0007669"/>
    <property type="project" value="TreeGrafter"/>
</dbReference>
<comment type="caution">
    <text evidence="17">The sequence shown here is derived from an EMBL/GenBank/DDBJ whole genome shotgun (WGS) entry which is preliminary data.</text>
</comment>
<gene>
    <name evidence="14 17" type="primary">rnhC</name>
    <name evidence="17" type="ORF">DWX20_04895</name>
</gene>
<dbReference type="InterPro" id="IPR004641">
    <property type="entry name" value="RNase_HIII"/>
</dbReference>
<comment type="cofactor">
    <cofactor evidence="2">
        <name>Mg(2+)</name>
        <dbReference type="ChEBI" id="CHEBI:18420"/>
    </cofactor>
</comment>
<dbReference type="SUPFAM" id="SSF53098">
    <property type="entry name" value="Ribonuclease H-like"/>
    <property type="match status" value="1"/>
</dbReference>
<dbReference type="GO" id="GO:0004523">
    <property type="term" value="F:RNA-DNA hybrid ribonuclease activity"/>
    <property type="evidence" value="ECO:0007669"/>
    <property type="project" value="UniProtKB-UniRule"/>
</dbReference>
<sequence length="289" mass="32953">MNNTITLKLKSIQEEQLFNTFSEFQTTPPQYAKWQLKPENCVITCYISGKTVFQGKDANVYAATFMEEPTTTQSTTTNHYPQAGSDEVGTGDYFGPVCVCASYVTKDDVDFLVKLGVRDSKQMSDADMLKIGPLLMERIPHSLLIVPPQKYNQVHEANNLNAIKAKLHNQAYINLAKKIELPSFKVIDQFTPETSYYRYLKNEPQLIRGIHFETKAEDKYLSVAVGSIVSRYGFLKTWQEMEQKYNMTLPKGSGDKVDIVAQAFVERYGFERLGEIAKLHFKNTEKIRV</sequence>
<feature type="binding site" evidence="14 15">
    <location>
        <position position="188"/>
    </location>
    <ligand>
        <name>a divalent metal cation</name>
        <dbReference type="ChEBI" id="CHEBI:60240"/>
    </ligand>
</feature>
<dbReference type="EMBL" id="QRWX01000002">
    <property type="protein sequence ID" value="RGT56147.1"/>
    <property type="molecule type" value="Genomic_DNA"/>
</dbReference>
<protein>
    <recommendedName>
        <fullName evidence="7 14">Ribonuclease HIII</fullName>
        <shortName evidence="14">RNase HIII</shortName>
        <ecNumber evidence="6 14">3.1.26.4</ecNumber>
    </recommendedName>
</protein>
<dbReference type="GO" id="GO:0043137">
    <property type="term" value="P:DNA replication, removal of RNA primer"/>
    <property type="evidence" value="ECO:0007669"/>
    <property type="project" value="TreeGrafter"/>
</dbReference>
<dbReference type="CDD" id="cd14796">
    <property type="entry name" value="RNAse_HIII_N"/>
    <property type="match status" value="1"/>
</dbReference>
<evidence type="ECO:0000256" key="7">
    <source>
        <dbReference type="ARBA" id="ARBA00021407"/>
    </source>
</evidence>
<dbReference type="CDD" id="cd06590">
    <property type="entry name" value="RNase_HII_bacteria_HIII_like"/>
    <property type="match status" value="1"/>
</dbReference>
<name>A0A412PEV5_9FIRM</name>
<dbReference type="GO" id="GO:0005737">
    <property type="term" value="C:cytoplasm"/>
    <property type="evidence" value="ECO:0007669"/>
    <property type="project" value="UniProtKB-SubCell"/>
</dbReference>
<comment type="cofactor">
    <cofactor evidence="14 15">
        <name>Mn(2+)</name>
        <dbReference type="ChEBI" id="CHEBI:29035"/>
    </cofactor>
    <cofactor evidence="14 15">
        <name>Mg(2+)</name>
        <dbReference type="ChEBI" id="CHEBI:18420"/>
    </cofactor>
    <text evidence="14 15">Manganese or magnesium. Binds 1 divalent metal ion per monomer in the absence of substrate. May bind a second metal ion after substrate binding.</text>
</comment>
<dbReference type="Proteomes" id="UP000284731">
    <property type="component" value="Unassembled WGS sequence"/>
</dbReference>
<evidence type="ECO:0000256" key="5">
    <source>
        <dbReference type="ARBA" id="ARBA00008378"/>
    </source>
</evidence>
<dbReference type="Pfam" id="PF01351">
    <property type="entry name" value="RNase_HII"/>
    <property type="match status" value="1"/>
</dbReference>
<keyword evidence="8 14" id="KW-0963">Cytoplasm</keyword>
<comment type="subcellular location">
    <subcellularLocation>
        <location evidence="4 14">Cytoplasm</location>
    </subcellularLocation>
</comment>